<dbReference type="EMBL" id="OX365700">
    <property type="protein sequence ID" value="CAI4032034.1"/>
    <property type="molecule type" value="Genomic_DNA"/>
</dbReference>
<dbReference type="GO" id="GO:0006233">
    <property type="term" value="P:dTDP biosynthetic process"/>
    <property type="evidence" value="ECO:0007669"/>
    <property type="project" value="InterPro"/>
</dbReference>
<reference evidence="9" key="1">
    <citation type="submission" date="2022-10" db="EMBL/GenBank/DDBJ databases">
        <authorList>
            <person name="Koch H."/>
        </authorList>
    </citation>
    <scope>NUCLEOTIDE SEQUENCE</scope>
    <source>
        <strain evidence="9">DNF</strain>
    </source>
</reference>
<proteinExistence type="inferred from homology"/>
<keyword evidence="6 7" id="KW-0067">ATP-binding</keyword>
<evidence type="ECO:0000256" key="4">
    <source>
        <dbReference type="ARBA" id="ARBA00022741"/>
    </source>
</evidence>
<gene>
    <name evidence="7" type="primary">tmk</name>
    <name evidence="9" type="ORF">DNFV4_02459</name>
</gene>
<sequence>MASGQYFGDGLAYVDPSDLKGQLIAIEGTDGVGRSTHIESLQEWLEVQGYGVVTTGWTRSTLMSKTIEMAKQGNILDRWSFSLLYATDFADRLEHQIIPALRSGFIVLADRYIYTAFARDIVRSGDRKWIKDVLGFALVPDLVCYLRIDVDTLALRVIETKGMDFWESGMDLRLGTDLYDSFKKYQSLMIEEFDKMAEEFGFEVVDARKPPEEIQEELRSHIQPLLERTSKKVELLGADMAPPIS</sequence>
<dbReference type="SUPFAM" id="SSF52540">
    <property type="entry name" value="P-loop containing nucleoside triphosphate hydrolases"/>
    <property type="match status" value="1"/>
</dbReference>
<comment type="catalytic activity">
    <reaction evidence="7">
        <text>dTMP + ATP = dTDP + ADP</text>
        <dbReference type="Rhea" id="RHEA:13517"/>
        <dbReference type="ChEBI" id="CHEBI:30616"/>
        <dbReference type="ChEBI" id="CHEBI:58369"/>
        <dbReference type="ChEBI" id="CHEBI:63528"/>
        <dbReference type="ChEBI" id="CHEBI:456216"/>
        <dbReference type="EC" id="2.7.4.9"/>
    </reaction>
</comment>
<dbReference type="CDD" id="cd01672">
    <property type="entry name" value="TMPK"/>
    <property type="match status" value="1"/>
</dbReference>
<keyword evidence="4 7" id="KW-0547">Nucleotide-binding</keyword>
<organism evidence="9 10">
    <name type="scientific">Nitrospira tepida</name>
    <dbReference type="NCBI Taxonomy" id="2973512"/>
    <lineage>
        <taxon>Bacteria</taxon>
        <taxon>Pseudomonadati</taxon>
        <taxon>Nitrospirota</taxon>
        <taxon>Nitrospiria</taxon>
        <taxon>Nitrospirales</taxon>
        <taxon>Nitrospiraceae</taxon>
        <taxon>Nitrospira</taxon>
    </lineage>
</organism>
<evidence type="ECO:0000256" key="7">
    <source>
        <dbReference type="HAMAP-Rule" id="MF_00165"/>
    </source>
</evidence>
<dbReference type="Proteomes" id="UP001179121">
    <property type="component" value="Chromosome"/>
</dbReference>
<evidence type="ECO:0000256" key="1">
    <source>
        <dbReference type="ARBA" id="ARBA00009776"/>
    </source>
</evidence>
<dbReference type="GO" id="GO:0005737">
    <property type="term" value="C:cytoplasm"/>
    <property type="evidence" value="ECO:0007669"/>
    <property type="project" value="TreeGrafter"/>
</dbReference>
<evidence type="ECO:0000256" key="3">
    <source>
        <dbReference type="ARBA" id="ARBA00022727"/>
    </source>
</evidence>
<evidence type="ECO:0000256" key="5">
    <source>
        <dbReference type="ARBA" id="ARBA00022777"/>
    </source>
</evidence>
<evidence type="ECO:0000313" key="9">
    <source>
        <dbReference type="EMBL" id="CAI4032034.1"/>
    </source>
</evidence>
<dbReference type="PANTHER" id="PTHR10344">
    <property type="entry name" value="THYMIDYLATE KINASE"/>
    <property type="match status" value="1"/>
</dbReference>
<dbReference type="InterPro" id="IPR027417">
    <property type="entry name" value="P-loop_NTPase"/>
</dbReference>
<feature type="domain" description="Thymidylate kinase-like" evidence="8">
    <location>
        <begin position="26"/>
        <end position="217"/>
    </location>
</feature>
<keyword evidence="3 7" id="KW-0545">Nucleotide biosynthesis</keyword>
<dbReference type="RefSeq" id="WP_289268783.1">
    <property type="nucleotide sequence ID" value="NZ_OX365700.1"/>
</dbReference>
<evidence type="ECO:0000259" key="8">
    <source>
        <dbReference type="Pfam" id="PF02223"/>
    </source>
</evidence>
<evidence type="ECO:0000313" key="10">
    <source>
        <dbReference type="Proteomes" id="UP001179121"/>
    </source>
</evidence>
<dbReference type="InterPro" id="IPR039430">
    <property type="entry name" value="Thymidylate_kin-like_dom"/>
</dbReference>
<evidence type="ECO:0000256" key="2">
    <source>
        <dbReference type="ARBA" id="ARBA00022679"/>
    </source>
</evidence>
<comment type="function">
    <text evidence="7">Phosphorylation of dTMP to form dTDP in both de novo and salvage pathways of dTTP synthesis.</text>
</comment>
<dbReference type="GO" id="GO:0006235">
    <property type="term" value="P:dTTP biosynthetic process"/>
    <property type="evidence" value="ECO:0007669"/>
    <property type="project" value="UniProtKB-UniRule"/>
</dbReference>
<dbReference type="HAMAP" id="MF_00165">
    <property type="entry name" value="Thymidylate_kinase"/>
    <property type="match status" value="1"/>
</dbReference>
<comment type="caution">
    <text evidence="7">Lacks conserved residue(s) required for the propagation of feature annotation.</text>
</comment>
<keyword evidence="5 7" id="KW-0418">Kinase</keyword>
<comment type="similarity">
    <text evidence="1 7">Belongs to the thymidylate kinase family.</text>
</comment>
<dbReference type="GO" id="GO:0004798">
    <property type="term" value="F:dTMP kinase activity"/>
    <property type="evidence" value="ECO:0007669"/>
    <property type="project" value="UniProtKB-UniRule"/>
</dbReference>
<dbReference type="InterPro" id="IPR018094">
    <property type="entry name" value="Thymidylate_kinase"/>
</dbReference>
<dbReference type="EC" id="2.7.4.9" evidence="7"/>
<dbReference type="GO" id="GO:0005524">
    <property type="term" value="F:ATP binding"/>
    <property type="evidence" value="ECO:0007669"/>
    <property type="project" value="UniProtKB-UniRule"/>
</dbReference>
<dbReference type="Pfam" id="PF02223">
    <property type="entry name" value="Thymidylate_kin"/>
    <property type="match status" value="1"/>
</dbReference>
<protein>
    <recommendedName>
        <fullName evidence="7">Thymidylate kinase</fullName>
        <ecNumber evidence="7">2.7.4.9</ecNumber>
    </recommendedName>
    <alternativeName>
        <fullName evidence="7">dTMP kinase</fullName>
    </alternativeName>
</protein>
<keyword evidence="2 7" id="KW-0808">Transferase</keyword>
<dbReference type="GO" id="GO:0006227">
    <property type="term" value="P:dUDP biosynthetic process"/>
    <property type="evidence" value="ECO:0007669"/>
    <property type="project" value="TreeGrafter"/>
</dbReference>
<dbReference type="Gene3D" id="3.40.50.300">
    <property type="entry name" value="P-loop containing nucleotide triphosphate hydrolases"/>
    <property type="match status" value="1"/>
</dbReference>
<evidence type="ECO:0000256" key="6">
    <source>
        <dbReference type="ARBA" id="ARBA00022840"/>
    </source>
</evidence>
<dbReference type="KEGG" id="nti:DNFV4_02459"/>
<dbReference type="AlphaFoldDB" id="A0AA86MZR5"/>
<dbReference type="PANTHER" id="PTHR10344:SF1">
    <property type="entry name" value="THYMIDYLATE KINASE"/>
    <property type="match status" value="1"/>
</dbReference>
<name>A0AA86MZR5_9BACT</name>
<keyword evidence="10" id="KW-1185">Reference proteome</keyword>
<accession>A0AA86MZR5</accession>